<dbReference type="EMBL" id="JAQOWY010001024">
    <property type="protein sequence ID" value="KAK1837759.1"/>
    <property type="molecule type" value="Genomic_DNA"/>
</dbReference>
<keyword evidence="1" id="KW-0812">Transmembrane</keyword>
<name>A0AAD8ZYN6_9PEZI</name>
<keyword evidence="1" id="KW-1133">Transmembrane helix</keyword>
<gene>
    <name evidence="2" type="ORF">CCHR01_19618</name>
</gene>
<evidence type="ECO:0000256" key="1">
    <source>
        <dbReference type="SAM" id="Phobius"/>
    </source>
</evidence>
<evidence type="ECO:0000313" key="2">
    <source>
        <dbReference type="EMBL" id="KAK1837759.1"/>
    </source>
</evidence>
<sequence>MAIFQNVHNHNGYEQGVRDAVKSWSEAKATELTNVGVSGGLIAAVLTTAFSWSEARGQFPSSVRACWYIGLLFSLTSVTLATQQSIALSRARCHPKGISYVRAMLGISTDNLTPPPQDQLQLAMQLYLWQVPVMFLNFSIMVLVASILIIIYRMEDYVVRVSAGLAVVFAGLNYLGSTAFLYNQALSGSTDKKVA</sequence>
<dbReference type="Proteomes" id="UP001243330">
    <property type="component" value="Unassembled WGS sequence"/>
</dbReference>
<feature type="transmembrane region" description="Helical" evidence="1">
    <location>
        <begin position="163"/>
        <end position="182"/>
    </location>
</feature>
<proteinExistence type="predicted"/>
<reference evidence="2" key="1">
    <citation type="submission" date="2023-01" db="EMBL/GenBank/DDBJ databases">
        <title>Colletotrichum chrysophilum M932 genome sequence.</title>
        <authorList>
            <person name="Baroncelli R."/>
        </authorList>
    </citation>
    <scope>NUCLEOTIDE SEQUENCE</scope>
    <source>
        <strain evidence="2">M932</strain>
    </source>
</reference>
<keyword evidence="1" id="KW-0472">Membrane</keyword>
<feature type="transmembrane region" description="Helical" evidence="1">
    <location>
        <begin position="127"/>
        <end position="151"/>
    </location>
</feature>
<keyword evidence="3" id="KW-1185">Reference proteome</keyword>
<accession>A0AAD8ZYN6</accession>
<comment type="caution">
    <text evidence="2">The sequence shown here is derived from an EMBL/GenBank/DDBJ whole genome shotgun (WGS) entry which is preliminary data.</text>
</comment>
<dbReference type="AlphaFoldDB" id="A0AAD8ZYN6"/>
<protein>
    <submittedName>
        <fullName evidence="2">Uncharacterized protein</fullName>
    </submittedName>
</protein>
<organism evidence="2 3">
    <name type="scientific">Colletotrichum chrysophilum</name>
    <dbReference type="NCBI Taxonomy" id="1836956"/>
    <lineage>
        <taxon>Eukaryota</taxon>
        <taxon>Fungi</taxon>
        <taxon>Dikarya</taxon>
        <taxon>Ascomycota</taxon>
        <taxon>Pezizomycotina</taxon>
        <taxon>Sordariomycetes</taxon>
        <taxon>Hypocreomycetidae</taxon>
        <taxon>Glomerellales</taxon>
        <taxon>Glomerellaceae</taxon>
        <taxon>Colletotrichum</taxon>
        <taxon>Colletotrichum gloeosporioides species complex</taxon>
    </lineage>
</organism>
<evidence type="ECO:0000313" key="3">
    <source>
        <dbReference type="Proteomes" id="UP001243330"/>
    </source>
</evidence>
<feature type="transmembrane region" description="Helical" evidence="1">
    <location>
        <begin position="65"/>
        <end position="82"/>
    </location>
</feature>